<proteinExistence type="predicted"/>
<dbReference type="AlphaFoldDB" id="A0A3B0TC42"/>
<protein>
    <submittedName>
        <fullName evidence="1">Uncharacterized protein</fullName>
    </submittedName>
</protein>
<gene>
    <name evidence="1" type="ORF">MNBD_ALPHA11-1782</name>
</gene>
<reference evidence="1" key="1">
    <citation type="submission" date="2018-06" db="EMBL/GenBank/DDBJ databases">
        <authorList>
            <person name="Zhirakovskaya E."/>
        </authorList>
    </citation>
    <scope>NUCLEOTIDE SEQUENCE</scope>
</reference>
<dbReference type="EMBL" id="UOEQ01000081">
    <property type="protein sequence ID" value="VAW16005.1"/>
    <property type="molecule type" value="Genomic_DNA"/>
</dbReference>
<sequence>MPVKSRLKAFRCSCTKVQVLRGVQLIPNHYGVQTMNKKPMNCIFIC</sequence>
<organism evidence="1">
    <name type="scientific">hydrothermal vent metagenome</name>
    <dbReference type="NCBI Taxonomy" id="652676"/>
    <lineage>
        <taxon>unclassified sequences</taxon>
        <taxon>metagenomes</taxon>
        <taxon>ecological metagenomes</taxon>
    </lineage>
</organism>
<accession>A0A3B0TC42</accession>
<evidence type="ECO:0000313" key="1">
    <source>
        <dbReference type="EMBL" id="VAW16005.1"/>
    </source>
</evidence>
<name>A0A3B0TC42_9ZZZZ</name>